<feature type="region of interest" description="Disordered" evidence="1">
    <location>
        <begin position="223"/>
        <end position="243"/>
    </location>
</feature>
<dbReference type="Proteomes" id="UP000568664">
    <property type="component" value="Unassembled WGS sequence"/>
</dbReference>
<dbReference type="InterPro" id="IPR036145">
    <property type="entry name" value="MinC_C_sf"/>
</dbReference>
<protein>
    <submittedName>
        <fullName evidence="3">DUF342 domain-containing protein</fullName>
    </submittedName>
</protein>
<dbReference type="InterPro" id="IPR005646">
    <property type="entry name" value="FapA"/>
</dbReference>
<keyword evidence="4" id="KW-1185">Reference proteome</keyword>
<gene>
    <name evidence="3" type="ORF">HII17_17365</name>
</gene>
<dbReference type="Pfam" id="PF20250">
    <property type="entry name" value="FapA_N"/>
    <property type="match status" value="1"/>
</dbReference>
<name>A0A7Y0LF81_9GAMM</name>
<evidence type="ECO:0000313" key="4">
    <source>
        <dbReference type="Proteomes" id="UP000568664"/>
    </source>
</evidence>
<comment type="caution">
    <text evidence="3">The sequence shown here is derived from an EMBL/GenBank/DDBJ whole genome shotgun (WGS) entry which is preliminary data.</text>
</comment>
<evidence type="ECO:0000256" key="1">
    <source>
        <dbReference type="SAM" id="MobiDB-lite"/>
    </source>
</evidence>
<dbReference type="Pfam" id="PF03961">
    <property type="entry name" value="FapA"/>
    <property type="match status" value="1"/>
</dbReference>
<proteinExistence type="predicted"/>
<feature type="domain" description="Flagellar Assembly Protein A N-terminal region" evidence="2">
    <location>
        <begin position="86"/>
        <end position="265"/>
    </location>
</feature>
<dbReference type="EMBL" id="JABBXH010000007">
    <property type="protein sequence ID" value="NMP33326.1"/>
    <property type="molecule type" value="Genomic_DNA"/>
</dbReference>
<dbReference type="SUPFAM" id="SSF63848">
    <property type="entry name" value="Cell-division inhibitor MinC, C-terminal domain"/>
    <property type="match status" value="1"/>
</dbReference>
<dbReference type="GO" id="GO:0000902">
    <property type="term" value="P:cell morphogenesis"/>
    <property type="evidence" value="ECO:0007669"/>
    <property type="project" value="InterPro"/>
</dbReference>
<dbReference type="RefSeq" id="WP_169076641.1">
    <property type="nucleotide sequence ID" value="NZ_JABBXH010000007.1"/>
</dbReference>
<evidence type="ECO:0000313" key="3">
    <source>
        <dbReference type="EMBL" id="NMP33326.1"/>
    </source>
</evidence>
<dbReference type="InterPro" id="IPR046866">
    <property type="entry name" value="FapA_N"/>
</dbReference>
<accession>A0A7Y0LF81</accession>
<dbReference type="PANTHER" id="PTHR38032">
    <property type="entry name" value="POLYMERASE-RELATED"/>
    <property type="match status" value="1"/>
</dbReference>
<dbReference type="AlphaFoldDB" id="A0A7Y0LF81"/>
<sequence length="563" mass="61263">MTKASLLANDKNNIDLLLEPIKGGDSITDASIDQMISESEYTDLFVNTSNIKNAVAELNNVLKPLQAGKTGKEVRYEILIRKDATVKINIDKDEMSAEAEITTAMGGAHLSAKAILDTAKTYGVKKGFSKDDLIRVAHMAAKAESGTIVKHKIALGKEAINGQDAKIKPLVQSAQERILKPKEREDGSVDMRDLGDIICVKEGDPLAKKIPLTPGIKGYTVTATPLTPEPGEDTSLVPGEGTTISPKNENVLISTKVGLPKIIDNGMEVDEVYKIKNVDVSTGHIDFQGSVIIEGDVSEGMRVVASGDITIGGFVESARIEAGGDITITSGIIGKKQDVEDINCDIRDFQMSAVIKAKGNLFAKYCQYADITCSGNIRMENQLMHSLIDVGETLWIGSEESANGKLIGGLVNASSSVHAGIIGATAGSKTLINFDKPIEVFRKQIAEIDERLAVEDEKTSELQAASNKLKKLPPDPKTKAMLQKVVTTYQFHAKRMGEILAEKESVELKQQEFMASVYVEATEKFYQSVETTVGDFQERTKREYPPSKMRYKERKIIIDPIVS</sequence>
<organism evidence="3 4">
    <name type="scientific">Thalassotalea algicola</name>
    <dbReference type="NCBI Taxonomy" id="2716224"/>
    <lineage>
        <taxon>Bacteria</taxon>
        <taxon>Pseudomonadati</taxon>
        <taxon>Pseudomonadota</taxon>
        <taxon>Gammaproteobacteria</taxon>
        <taxon>Alteromonadales</taxon>
        <taxon>Colwelliaceae</taxon>
        <taxon>Thalassotalea</taxon>
    </lineage>
</organism>
<reference evidence="3 4" key="1">
    <citation type="submission" date="2020-04" db="EMBL/GenBank/DDBJ databases">
        <title>Thalassotalea sp. M1531, isolated from the surface of marine red alga.</title>
        <authorList>
            <person name="Pang L."/>
            <person name="Lu D.-C."/>
        </authorList>
    </citation>
    <scope>NUCLEOTIDE SEQUENCE [LARGE SCALE GENOMIC DNA]</scope>
    <source>
        <strain evidence="3 4">M1531</strain>
    </source>
</reference>
<dbReference type="PANTHER" id="PTHR38032:SF1">
    <property type="entry name" value="RNA-BINDING PROTEIN KHPB N-TERMINAL DOMAIN-CONTAINING PROTEIN"/>
    <property type="match status" value="1"/>
</dbReference>
<evidence type="ECO:0000259" key="2">
    <source>
        <dbReference type="Pfam" id="PF20250"/>
    </source>
</evidence>
<dbReference type="InterPro" id="IPR046865">
    <property type="entry name" value="FapA_b_solenoid"/>
</dbReference>